<keyword evidence="10" id="KW-0547">Nucleotide-binding</keyword>
<feature type="domain" description="C2H2-type" evidence="21">
    <location>
        <begin position="18"/>
        <end position="45"/>
    </location>
</feature>
<dbReference type="Gene3D" id="3.40.50.620">
    <property type="entry name" value="HUPs"/>
    <property type="match status" value="1"/>
</dbReference>
<dbReference type="EMBL" id="QDEB01095211">
    <property type="protein sequence ID" value="RZC32701.1"/>
    <property type="molecule type" value="Genomic_DNA"/>
</dbReference>
<feature type="compositionally biased region" description="Basic and acidic residues" evidence="19">
    <location>
        <begin position="1170"/>
        <end position="1196"/>
    </location>
</feature>
<dbReference type="PRINTS" id="PR00983">
    <property type="entry name" value="TRNASYNTHCYS"/>
</dbReference>
<feature type="domain" description="C2H2-type" evidence="21">
    <location>
        <begin position="103"/>
        <end position="130"/>
    </location>
</feature>
<evidence type="ECO:0000256" key="17">
    <source>
        <dbReference type="ARBA" id="ARBA00023242"/>
    </source>
</evidence>
<evidence type="ECO:0000256" key="4">
    <source>
        <dbReference type="ARBA" id="ARBA00022448"/>
    </source>
</evidence>
<feature type="domain" description="C2H2-type" evidence="21">
    <location>
        <begin position="131"/>
        <end position="158"/>
    </location>
</feature>
<keyword evidence="17" id="KW-0539">Nucleus</keyword>
<organism evidence="22 23">
    <name type="scientific">Asbolus verrucosus</name>
    <name type="common">Desert ironclad beetle</name>
    <dbReference type="NCBI Taxonomy" id="1661398"/>
    <lineage>
        <taxon>Eukaryota</taxon>
        <taxon>Metazoa</taxon>
        <taxon>Ecdysozoa</taxon>
        <taxon>Arthropoda</taxon>
        <taxon>Hexapoda</taxon>
        <taxon>Insecta</taxon>
        <taxon>Pterygota</taxon>
        <taxon>Neoptera</taxon>
        <taxon>Endopterygota</taxon>
        <taxon>Coleoptera</taxon>
        <taxon>Polyphaga</taxon>
        <taxon>Cucujiformia</taxon>
        <taxon>Tenebrionidae</taxon>
        <taxon>Pimeliinae</taxon>
        <taxon>Asbolus</taxon>
    </lineage>
</organism>
<evidence type="ECO:0000256" key="14">
    <source>
        <dbReference type="ARBA" id="ARBA00022989"/>
    </source>
</evidence>
<evidence type="ECO:0000256" key="15">
    <source>
        <dbReference type="ARBA" id="ARBA00023054"/>
    </source>
</evidence>
<dbReference type="GO" id="GO:0000145">
    <property type="term" value="C:exocyst"/>
    <property type="evidence" value="ECO:0007669"/>
    <property type="project" value="TreeGrafter"/>
</dbReference>
<dbReference type="InterPro" id="IPR032678">
    <property type="entry name" value="tRNA-synt_1_cat_dom"/>
</dbReference>
<comment type="caution">
    <text evidence="22">The sequence shown here is derived from an EMBL/GenBank/DDBJ whole genome shotgun (WGS) entry which is preliminary data.</text>
</comment>
<dbReference type="GO" id="GO:0006893">
    <property type="term" value="P:Golgi to plasma membrane transport"/>
    <property type="evidence" value="ECO:0007669"/>
    <property type="project" value="TreeGrafter"/>
</dbReference>
<protein>
    <submittedName>
        <fullName evidence="22">tRNA-synt 1e, Sec15, Transmemb 17 and/or zf-H2C2 2 domain containing protein</fullName>
    </submittedName>
</protein>
<accession>A0A482VIG9</accession>
<dbReference type="GO" id="GO:0005634">
    <property type="term" value="C:nucleus"/>
    <property type="evidence" value="ECO:0007669"/>
    <property type="project" value="UniProtKB-SubCell"/>
</dbReference>
<keyword evidence="14 20" id="KW-1133">Transmembrane helix</keyword>
<dbReference type="InterPro" id="IPR013087">
    <property type="entry name" value="Znf_C2H2_type"/>
</dbReference>
<dbReference type="GO" id="GO:0008270">
    <property type="term" value="F:zinc ion binding"/>
    <property type="evidence" value="ECO:0007669"/>
    <property type="project" value="UniProtKB-KW"/>
</dbReference>
<dbReference type="Gene3D" id="1.20.58.670">
    <property type="entry name" value="Dsl1p vesicle tethering complex, Tip20p subunit, domain D"/>
    <property type="match status" value="1"/>
</dbReference>
<dbReference type="InterPro" id="IPR019184">
    <property type="entry name" value="Uncharacterised_TM-17"/>
</dbReference>
<keyword evidence="7 20" id="KW-0812">Transmembrane</keyword>
<feature type="domain" description="C2H2-type" evidence="21">
    <location>
        <begin position="76"/>
        <end position="103"/>
    </location>
</feature>
<keyword evidence="9" id="KW-0677">Repeat</keyword>
<dbReference type="Gene3D" id="1.10.357.30">
    <property type="entry name" value="Exocyst complex subunit Sec15 C-terminal domain, N-terminal subdomain"/>
    <property type="match status" value="1"/>
</dbReference>
<evidence type="ECO:0000256" key="2">
    <source>
        <dbReference type="ARBA" id="ARBA00004141"/>
    </source>
</evidence>
<comment type="similarity">
    <text evidence="3">Belongs to the SEC15 family.</text>
</comment>
<dbReference type="InterPro" id="IPR014729">
    <property type="entry name" value="Rossmann-like_a/b/a_fold"/>
</dbReference>
<dbReference type="InterPro" id="IPR024909">
    <property type="entry name" value="Cys-tRNA/MSH_ligase"/>
</dbReference>
<evidence type="ECO:0000256" key="16">
    <source>
        <dbReference type="ARBA" id="ARBA00023136"/>
    </source>
</evidence>
<dbReference type="GO" id="GO:0016874">
    <property type="term" value="F:ligase activity"/>
    <property type="evidence" value="ECO:0007669"/>
    <property type="project" value="UniProtKB-KW"/>
</dbReference>
<dbReference type="Pfam" id="PF09799">
    <property type="entry name" value="Transmemb_17"/>
    <property type="match status" value="1"/>
</dbReference>
<evidence type="ECO:0000256" key="20">
    <source>
        <dbReference type="SAM" id="Phobius"/>
    </source>
</evidence>
<dbReference type="SMART" id="SM00355">
    <property type="entry name" value="ZnF_C2H2"/>
    <property type="match status" value="6"/>
</dbReference>
<dbReference type="GO" id="GO:0090522">
    <property type="term" value="P:vesicle tethering involved in exocytosis"/>
    <property type="evidence" value="ECO:0007669"/>
    <property type="project" value="InterPro"/>
</dbReference>
<evidence type="ECO:0000256" key="18">
    <source>
        <dbReference type="PROSITE-ProRule" id="PRU00042"/>
    </source>
</evidence>
<dbReference type="FunFam" id="3.30.160.60:FF:000446">
    <property type="entry name" value="Zinc finger protein"/>
    <property type="match status" value="1"/>
</dbReference>
<dbReference type="InterPro" id="IPR042045">
    <property type="entry name" value="EXOC6/Sec15_C_dom1"/>
</dbReference>
<dbReference type="FunFam" id="3.30.160.60:FF:000765">
    <property type="entry name" value="Zinc finger 45-like"/>
    <property type="match status" value="1"/>
</dbReference>
<evidence type="ECO:0000256" key="19">
    <source>
        <dbReference type="SAM" id="MobiDB-lite"/>
    </source>
</evidence>
<dbReference type="PROSITE" id="PS00028">
    <property type="entry name" value="ZINC_FINGER_C2H2_1"/>
    <property type="match status" value="5"/>
</dbReference>
<evidence type="ECO:0000256" key="9">
    <source>
        <dbReference type="ARBA" id="ARBA00022737"/>
    </source>
</evidence>
<dbReference type="FunFam" id="1.10.357.30:FF:000003">
    <property type="entry name" value="Exocyst complex component"/>
    <property type="match status" value="1"/>
</dbReference>
<dbReference type="InterPro" id="IPR042044">
    <property type="entry name" value="EXOC6PINT-1/Sec15/Tip20_C_dom2"/>
</dbReference>
<dbReference type="InterPro" id="IPR007225">
    <property type="entry name" value="EXOC6/Sec15"/>
</dbReference>
<feature type="region of interest" description="Disordered" evidence="19">
    <location>
        <begin position="1156"/>
        <end position="1196"/>
    </location>
</feature>
<dbReference type="OrthoDB" id="10267033at2759"/>
<dbReference type="STRING" id="1661398.A0A482VIG9"/>
<dbReference type="Gene3D" id="3.30.160.60">
    <property type="entry name" value="Classic Zinc Finger"/>
    <property type="match status" value="6"/>
</dbReference>
<keyword evidence="11 18" id="KW-0863">Zinc-finger</keyword>
<evidence type="ECO:0000256" key="7">
    <source>
        <dbReference type="ARBA" id="ARBA00022692"/>
    </source>
</evidence>
<dbReference type="PANTHER" id="PTHR12702:SF0">
    <property type="entry name" value="EXOCYST COMPLEX COMPONENT 6"/>
    <property type="match status" value="1"/>
</dbReference>
<dbReference type="InterPro" id="IPR046361">
    <property type="entry name" value="EXOC6/Sec15_C"/>
</dbReference>
<keyword evidence="12" id="KW-0862">Zinc</keyword>
<evidence type="ECO:0000256" key="8">
    <source>
        <dbReference type="ARBA" id="ARBA00022723"/>
    </source>
</evidence>
<keyword evidence="6" id="KW-0436">Ligase</keyword>
<keyword evidence="4" id="KW-0813">Transport</keyword>
<evidence type="ECO:0000256" key="3">
    <source>
        <dbReference type="ARBA" id="ARBA00007944"/>
    </source>
</evidence>
<feature type="domain" description="C2H2-type" evidence="21">
    <location>
        <begin position="46"/>
        <end position="73"/>
    </location>
</feature>
<evidence type="ECO:0000256" key="11">
    <source>
        <dbReference type="ARBA" id="ARBA00022771"/>
    </source>
</evidence>
<keyword evidence="8" id="KW-0479">Metal-binding</keyword>
<evidence type="ECO:0000256" key="6">
    <source>
        <dbReference type="ARBA" id="ARBA00022598"/>
    </source>
</evidence>
<evidence type="ECO:0000256" key="10">
    <source>
        <dbReference type="ARBA" id="ARBA00022741"/>
    </source>
</evidence>
<dbReference type="InterPro" id="IPR036236">
    <property type="entry name" value="Znf_C2H2_sf"/>
</dbReference>
<dbReference type="PROSITE" id="PS50157">
    <property type="entry name" value="ZINC_FINGER_C2H2_2"/>
    <property type="match status" value="5"/>
</dbReference>
<name>A0A482VIG9_ASBVE</name>
<dbReference type="Pfam" id="PF04091">
    <property type="entry name" value="Sec15_C"/>
    <property type="match status" value="1"/>
</dbReference>
<dbReference type="AlphaFoldDB" id="A0A482VIG9"/>
<keyword evidence="5" id="KW-0268">Exocytosis</keyword>
<dbReference type="PANTHER" id="PTHR12702">
    <property type="entry name" value="SEC15"/>
    <property type="match status" value="1"/>
</dbReference>
<keyword evidence="16 20" id="KW-0472">Membrane</keyword>
<reference evidence="22 23" key="1">
    <citation type="submission" date="2017-03" db="EMBL/GenBank/DDBJ databases">
        <title>Genome of the blue death feigning beetle - Asbolus verrucosus.</title>
        <authorList>
            <person name="Rider S.D."/>
        </authorList>
    </citation>
    <scope>NUCLEOTIDE SEQUENCE [LARGE SCALE GENOMIC DNA]</scope>
    <source>
        <strain evidence="22">Butters</strain>
        <tissue evidence="22">Head and leg muscle</tissue>
    </source>
</reference>
<feature type="region of interest" description="Disordered" evidence="19">
    <location>
        <begin position="939"/>
        <end position="965"/>
    </location>
</feature>
<comment type="subcellular location">
    <subcellularLocation>
        <location evidence="2">Membrane</location>
        <topology evidence="2">Multi-pass membrane protein</topology>
    </subcellularLocation>
    <subcellularLocation>
        <location evidence="1">Nucleus</location>
    </subcellularLocation>
</comment>
<dbReference type="SUPFAM" id="SSF57667">
    <property type="entry name" value="beta-beta-alpha zinc fingers"/>
    <property type="match status" value="3"/>
</dbReference>
<dbReference type="FunFam" id="3.30.160.60:FF:000065">
    <property type="entry name" value="B-cell CLL/lymphoma 6, member B"/>
    <property type="match status" value="1"/>
</dbReference>
<evidence type="ECO:0000256" key="1">
    <source>
        <dbReference type="ARBA" id="ARBA00004123"/>
    </source>
</evidence>
<evidence type="ECO:0000313" key="22">
    <source>
        <dbReference type="EMBL" id="RZC32701.1"/>
    </source>
</evidence>
<dbReference type="Pfam" id="PF01406">
    <property type="entry name" value="tRNA-synt_1e"/>
    <property type="match status" value="1"/>
</dbReference>
<keyword evidence="13" id="KW-0067">ATP-binding</keyword>
<evidence type="ECO:0000256" key="5">
    <source>
        <dbReference type="ARBA" id="ARBA00022483"/>
    </source>
</evidence>
<dbReference type="SUPFAM" id="SSF52374">
    <property type="entry name" value="Nucleotidylyl transferase"/>
    <property type="match status" value="1"/>
</dbReference>
<evidence type="ECO:0000313" key="23">
    <source>
        <dbReference type="Proteomes" id="UP000292052"/>
    </source>
</evidence>
<dbReference type="Proteomes" id="UP000292052">
    <property type="component" value="Unassembled WGS sequence"/>
</dbReference>
<sequence>MLKEHTEKKVNKAQPTKLVCNICNKTYLKASNLAFHMGTHTGVKPFECNICSKRFTQGRAYACHMRTHSNEIEKPHKCEKCGKEFAKESQLTTHMKKHGGQPHICPQCGKSYSNSGNLKAHLRLHTGDKPYSCHICDRKFAQSNAHSYHMKTHLGDRPFACDLCPKTFTSSGHDLEHFSTDFGILMAVCVIELFRVILARKGNLTERKWPVLVAIFLTIPSLTGVIYLMIWQSEVLRFEYIICAIQTSEQLASDPTVIGRKKKRIAPQPSGDGPGNFSEEDLSAQELIDFSPIYRSLHISTVLNTRSTFETYYRAERTKQARLVLQPPTNMHECEESYRAYIHAVLGFFILEDHVLNTGNGLITRAFLDEMWTMALSKIVSALQTHSVISRPIWKVIGRLFLFQAYCTDATLILRIKDLIMLFCTTLRNYGYSVKPLWELVRELRDHYTEVLMQRWVQVFREILSKEDFQPVQVEDQEEYEHILSSFPWDEDLPDDVVFPYKFPFSGMVPKVYQQVKEFIYACLKFSEDLNLSQVEVDEMIRKSMNLLLTRTFSGCLSSTFRSPHINLQEIIQIIIDTGYLEEATIYLDQFVSNITGEESRGVTTGVVQGQPAMFRVAREDAVRQICEKLRQKLNEFYELESYDWLLVEPQGHASSFISDLIAFLQTTFQSFTNLPVPPVFIDVSPEDQIPLDRSENIILAFCQKLIKAQGQKLGLVCLRALWLLFQSLDENSPMRYHVYYHLILIADKTDQVKSVFQDIDHLKQQFASCPPSSEQLQILYRLLHQVLVKSNQSEQAAKVMIELLVLKTKLVRARMDQAAKKVMEKLSETTQNAIDSDKKQMYEKLLGRLTDSIEELEEAVKSGDDAKIERAQTDYILKPHVLTRVSEYIPEIVAYIEKIIANGFGYEANGSVYFDVGAFDRRKEHYYAKLVPEAYGDTNSLQEGEGDLTTADQHNEKHSPNDFALWKKSKPGEPAWDSPWGKGRPGWHIECSAMASTIFGDTLDIHTGGVDLKFPHHDNEIAQSEAHFGASEWVKYFLHSGHLTIAGCKMSKSLKNFNEYTILPYLEILAEFRDKIRTTARSIKATDILQECDRLRDDILPNVGVRLEDREGEASAVKVVGREVLLREKEAKRLAELEKAREKERKKAELAAAQAAKEAQKKVPPTEMFRLERDKYSKFDDNGIPTHDADGKEISKGQLKKLQKLQQAQEKKYQEYLASQA</sequence>
<dbReference type="Pfam" id="PF00096">
    <property type="entry name" value="zf-C2H2"/>
    <property type="match status" value="2"/>
</dbReference>
<keyword evidence="15" id="KW-0175">Coiled coil</keyword>
<proteinExistence type="inferred from homology"/>
<dbReference type="FunFam" id="3.30.160.60:FF:000870">
    <property type="entry name" value="zinc finger protein 197 isoform X1"/>
    <property type="match status" value="1"/>
</dbReference>
<feature type="transmembrane region" description="Helical" evidence="20">
    <location>
        <begin position="211"/>
        <end position="231"/>
    </location>
</feature>
<dbReference type="GO" id="GO:0016020">
    <property type="term" value="C:membrane"/>
    <property type="evidence" value="ECO:0007669"/>
    <property type="project" value="UniProtKB-SubCell"/>
</dbReference>
<gene>
    <name evidence="22" type="ORF">BDFB_003055</name>
</gene>
<dbReference type="GO" id="GO:0005524">
    <property type="term" value="F:ATP binding"/>
    <property type="evidence" value="ECO:0007669"/>
    <property type="project" value="UniProtKB-KW"/>
</dbReference>
<evidence type="ECO:0000256" key="12">
    <source>
        <dbReference type="ARBA" id="ARBA00022833"/>
    </source>
</evidence>
<dbReference type="GO" id="GO:0006886">
    <property type="term" value="P:intracellular protein transport"/>
    <property type="evidence" value="ECO:0007669"/>
    <property type="project" value="InterPro"/>
</dbReference>
<evidence type="ECO:0000259" key="21">
    <source>
        <dbReference type="PROSITE" id="PS50157"/>
    </source>
</evidence>
<evidence type="ECO:0000256" key="13">
    <source>
        <dbReference type="ARBA" id="ARBA00022840"/>
    </source>
</evidence>
<keyword evidence="23" id="KW-1185">Reference proteome</keyword>